<dbReference type="PANTHER" id="PTHR21586:SF0">
    <property type="entry name" value="PP2C-LIKE DOMAIN-CONTAINING PROTEIN CG9801"/>
    <property type="match status" value="1"/>
</dbReference>
<proteinExistence type="predicted"/>
<protein>
    <recommendedName>
        <fullName evidence="1">PPM-type phosphatase domain-containing protein</fullName>
    </recommendedName>
</protein>
<dbReference type="EMBL" id="HBKP01015607">
    <property type="protein sequence ID" value="CAE2225836.1"/>
    <property type="molecule type" value="Transcribed_RNA"/>
</dbReference>
<dbReference type="SUPFAM" id="SSF81606">
    <property type="entry name" value="PP2C-like"/>
    <property type="match status" value="1"/>
</dbReference>
<dbReference type="Gene3D" id="3.60.40.10">
    <property type="entry name" value="PPM-type phosphatase domain"/>
    <property type="match status" value="1"/>
</dbReference>
<dbReference type="PANTHER" id="PTHR21586">
    <property type="entry name" value="TIPA"/>
    <property type="match status" value="1"/>
</dbReference>
<organism evidence="2">
    <name type="scientific">Vannella robusta</name>
    <dbReference type="NCBI Taxonomy" id="1487602"/>
    <lineage>
        <taxon>Eukaryota</taxon>
        <taxon>Amoebozoa</taxon>
        <taxon>Discosea</taxon>
        <taxon>Flabellinia</taxon>
        <taxon>Vannellidae</taxon>
        <taxon>Vannella</taxon>
    </lineage>
</organism>
<dbReference type="AlphaFoldDB" id="A0A7S4IDD2"/>
<dbReference type="InterPro" id="IPR036457">
    <property type="entry name" value="PPM-type-like_dom_sf"/>
</dbReference>
<dbReference type="InterPro" id="IPR001932">
    <property type="entry name" value="PPM-type_phosphatase-like_dom"/>
</dbReference>
<gene>
    <name evidence="2" type="ORF">VSP0166_LOCUS11059</name>
</gene>
<accession>A0A7S4IDD2</accession>
<evidence type="ECO:0000313" key="2">
    <source>
        <dbReference type="EMBL" id="CAE2225836.1"/>
    </source>
</evidence>
<sequence>MADPESAPFVKFLQGFREKLRQDPTSFLDTAGQDLPHSDASNELKYRNILPLTDTNPLITVFGPKVDRGRTPEQTQIFGERVCARTISTYPLQTLGESACRDGDPICDRYGFYLFTNRSIVVVADGCNWGERPKRAAERARNSVMGYLKEKNPKIQTVNDAKLYLLRSFNDAHNRICEKHHPDEEIGSTTLLAGISMEIEGENGGPNEWAFVCTSVGDCKAFLIKENRSIIDITMNNRAESLNATDCGGRLGPVMPDGGPDLRNLNTFVHRVAPGDMIMVMSDGIHDNLHPQSLDISPKELKLRYNTWEEASKEISVEEIASRFRVKFLQYMLGERSYTPLNILDCSIKLSEDATYTSREFMETQPGKRLPKDYRLYPGKMDHTTGLIFRVGPADFQSPISPTLNAKASVALSEERSMCVPISITMSRTADRFTIYCRTVAKGKFECLAKRSECVLTVSPRKQFIPELGEEVCGVDELSISASRVIKVPENLLIDVHSKEICYDSNSGIITIRFACKDK</sequence>
<feature type="domain" description="PPM-type phosphatase" evidence="1">
    <location>
        <begin position="91"/>
        <end position="320"/>
    </location>
</feature>
<name>A0A7S4IDD2_9EUKA</name>
<dbReference type="InterPro" id="IPR053287">
    <property type="entry name" value="PP2C-like_domain"/>
</dbReference>
<dbReference type="SMART" id="SM00332">
    <property type="entry name" value="PP2Cc"/>
    <property type="match status" value="1"/>
</dbReference>
<evidence type="ECO:0000259" key="1">
    <source>
        <dbReference type="SMART" id="SM00332"/>
    </source>
</evidence>
<dbReference type="Pfam" id="PF13672">
    <property type="entry name" value="PP2C_2"/>
    <property type="match status" value="1"/>
</dbReference>
<reference evidence="2" key="1">
    <citation type="submission" date="2021-01" db="EMBL/GenBank/DDBJ databases">
        <authorList>
            <person name="Corre E."/>
            <person name="Pelletier E."/>
            <person name="Niang G."/>
            <person name="Scheremetjew M."/>
            <person name="Finn R."/>
            <person name="Kale V."/>
            <person name="Holt S."/>
            <person name="Cochrane G."/>
            <person name="Meng A."/>
            <person name="Brown T."/>
            <person name="Cohen L."/>
        </authorList>
    </citation>
    <scope>NUCLEOTIDE SEQUENCE</scope>
    <source>
        <strain evidence="2">DIVA3 518/3/11/1/6</strain>
    </source>
</reference>